<dbReference type="EMBL" id="VSSQ01103353">
    <property type="protein sequence ID" value="MPN44322.1"/>
    <property type="molecule type" value="Genomic_DNA"/>
</dbReference>
<comment type="caution">
    <text evidence="1">The sequence shown here is derived from an EMBL/GenBank/DDBJ whole genome shotgun (WGS) entry which is preliminary data.</text>
</comment>
<protein>
    <submittedName>
        <fullName evidence="1">Uncharacterized protein</fullName>
    </submittedName>
</protein>
<sequence>MSEDGMFAVKPGRRHECDEELRTAGIGAGVGHGEYPRFVMLEALAEFVGDVVAGAACAVALRAAALDHELIDDAVEGEAVVVALLREVDEVFHRLRREIVEEFDLECAVVRLEGSDLTFRRGFRGVRRLRLLRREGEHYRRRHHCAECQYFHHCNPPSHF</sequence>
<evidence type="ECO:0000313" key="1">
    <source>
        <dbReference type="EMBL" id="MPN44322.1"/>
    </source>
</evidence>
<gene>
    <name evidence="1" type="ORF">SDC9_191884</name>
</gene>
<accession>A0A645I0Q4</accession>
<name>A0A645I0Q4_9ZZZZ</name>
<dbReference type="AlphaFoldDB" id="A0A645I0Q4"/>
<organism evidence="1">
    <name type="scientific">bioreactor metagenome</name>
    <dbReference type="NCBI Taxonomy" id="1076179"/>
    <lineage>
        <taxon>unclassified sequences</taxon>
        <taxon>metagenomes</taxon>
        <taxon>ecological metagenomes</taxon>
    </lineage>
</organism>
<reference evidence="1" key="1">
    <citation type="submission" date="2019-08" db="EMBL/GenBank/DDBJ databases">
        <authorList>
            <person name="Kucharzyk K."/>
            <person name="Murdoch R.W."/>
            <person name="Higgins S."/>
            <person name="Loffler F."/>
        </authorList>
    </citation>
    <scope>NUCLEOTIDE SEQUENCE</scope>
</reference>
<proteinExistence type="predicted"/>